<dbReference type="InParanoid" id="A0A316VY96"/>
<dbReference type="EMBL" id="KZ819417">
    <property type="protein sequence ID" value="PWN40445.1"/>
    <property type="molecule type" value="Genomic_DNA"/>
</dbReference>
<dbReference type="PANTHER" id="PTHR11240:SF22">
    <property type="entry name" value="RIBONUCLEASE T2"/>
    <property type="match status" value="1"/>
</dbReference>
<comment type="similarity">
    <text evidence="1 5">Belongs to the RNase T2 family.</text>
</comment>
<sequence>MRFLLSALTLASGAFALSPTAPQDAYSCVRAAPKLSCTADPVVDPTSFGTCCYNGALQAGFKESGLVLATQFWTSNSHVGQGPNNSFTIHGLWPDYCDGSYPQYCTKDSGIPEFDGAQIKAQLAQYAPSTLNYMNTYYKDISGDDASFWDHEYNKHGTCFSTLRAKCQIPTRGMNQTSAALVGYFEEIVRQFKRLPTYDWLASASILPSSTTTYPLASIQNVLTSKHGGVPYIGCNKNGTSLSEVWYYYHTRGPLIHGLYQPTNSTTKSSCKSDVQYLPKLL</sequence>
<keyword evidence="6" id="KW-0732">Signal</keyword>
<protein>
    <recommendedName>
        <fullName evidence="2">ribonuclease T2</fullName>
        <ecNumber evidence="2">4.6.1.19</ecNumber>
    </recommendedName>
</protein>
<evidence type="ECO:0000256" key="6">
    <source>
        <dbReference type="SAM" id="SignalP"/>
    </source>
</evidence>
<feature type="chain" id="PRO_5016259465" description="ribonuclease T2" evidence="6">
    <location>
        <begin position="17"/>
        <end position="282"/>
    </location>
</feature>
<dbReference type="Pfam" id="PF00445">
    <property type="entry name" value="Ribonuclease_T2"/>
    <property type="match status" value="1"/>
</dbReference>
<evidence type="ECO:0000313" key="7">
    <source>
        <dbReference type="EMBL" id="PWN40445.1"/>
    </source>
</evidence>
<dbReference type="OrthoDB" id="435754at2759"/>
<evidence type="ECO:0000256" key="5">
    <source>
        <dbReference type="RuleBase" id="RU004328"/>
    </source>
</evidence>
<proteinExistence type="inferred from homology"/>
<feature type="active site" evidence="4">
    <location>
        <position position="156"/>
    </location>
</feature>
<dbReference type="PROSITE" id="PS00531">
    <property type="entry name" value="RNASE_T2_2"/>
    <property type="match status" value="1"/>
</dbReference>
<dbReference type="GO" id="GO:0033897">
    <property type="term" value="F:ribonuclease T2 activity"/>
    <property type="evidence" value="ECO:0007669"/>
    <property type="project" value="UniProtKB-EC"/>
</dbReference>
<dbReference type="PROSITE" id="PS00530">
    <property type="entry name" value="RNASE_T2_1"/>
    <property type="match status" value="1"/>
</dbReference>
<dbReference type="GO" id="GO:0005576">
    <property type="term" value="C:extracellular region"/>
    <property type="evidence" value="ECO:0007669"/>
    <property type="project" value="TreeGrafter"/>
</dbReference>
<evidence type="ECO:0000313" key="8">
    <source>
        <dbReference type="Proteomes" id="UP000245783"/>
    </source>
</evidence>
<dbReference type="RefSeq" id="XP_025367605.1">
    <property type="nucleotide sequence ID" value="XM_025514555.1"/>
</dbReference>
<dbReference type="EC" id="4.6.1.19" evidence="2"/>
<evidence type="ECO:0000256" key="3">
    <source>
        <dbReference type="ARBA" id="ARBA00023157"/>
    </source>
</evidence>
<evidence type="ECO:0000256" key="1">
    <source>
        <dbReference type="ARBA" id="ARBA00007469"/>
    </source>
</evidence>
<evidence type="ECO:0000256" key="2">
    <source>
        <dbReference type="ARBA" id="ARBA00012571"/>
    </source>
</evidence>
<dbReference type="InterPro" id="IPR018188">
    <property type="entry name" value="RNase_T2_His_AS_1"/>
</dbReference>
<organism evidence="7 8">
    <name type="scientific">Ceraceosorus guamensis</name>
    <dbReference type="NCBI Taxonomy" id="1522189"/>
    <lineage>
        <taxon>Eukaryota</taxon>
        <taxon>Fungi</taxon>
        <taxon>Dikarya</taxon>
        <taxon>Basidiomycota</taxon>
        <taxon>Ustilaginomycotina</taxon>
        <taxon>Exobasidiomycetes</taxon>
        <taxon>Ceraceosorales</taxon>
        <taxon>Ceraceosoraceae</taxon>
        <taxon>Ceraceosorus</taxon>
    </lineage>
</organism>
<evidence type="ECO:0000256" key="4">
    <source>
        <dbReference type="PIRSR" id="PIRSR633697-1"/>
    </source>
</evidence>
<feature type="active site" evidence="4">
    <location>
        <position position="90"/>
    </location>
</feature>
<dbReference type="GeneID" id="37036425"/>
<feature type="signal peptide" evidence="6">
    <location>
        <begin position="1"/>
        <end position="16"/>
    </location>
</feature>
<dbReference type="Gene3D" id="3.90.730.10">
    <property type="entry name" value="Ribonuclease T2-like"/>
    <property type="match status" value="1"/>
</dbReference>
<dbReference type="InterPro" id="IPR033697">
    <property type="entry name" value="Ribonuclease_T2_eukaryotic"/>
</dbReference>
<accession>A0A316VY96</accession>
<dbReference type="SUPFAM" id="SSF55895">
    <property type="entry name" value="Ribonuclease Rh-like"/>
    <property type="match status" value="1"/>
</dbReference>
<dbReference type="STRING" id="1522189.A0A316VY96"/>
<keyword evidence="3" id="KW-1015">Disulfide bond</keyword>
<dbReference type="InterPro" id="IPR033130">
    <property type="entry name" value="RNase_T2_His_AS_2"/>
</dbReference>
<gene>
    <name evidence="7" type="ORF">IE81DRAFT_325558</name>
</gene>
<dbReference type="Proteomes" id="UP000245783">
    <property type="component" value="Unassembled WGS sequence"/>
</dbReference>
<dbReference type="AlphaFoldDB" id="A0A316VY96"/>
<dbReference type="InterPro" id="IPR001568">
    <property type="entry name" value="RNase_T2-like"/>
</dbReference>
<name>A0A316VY96_9BASI</name>
<keyword evidence="8" id="KW-1185">Reference proteome</keyword>
<dbReference type="GO" id="GO:0006401">
    <property type="term" value="P:RNA catabolic process"/>
    <property type="evidence" value="ECO:0007669"/>
    <property type="project" value="TreeGrafter"/>
</dbReference>
<dbReference type="CDD" id="cd01061">
    <property type="entry name" value="RNase_T2_euk"/>
    <property type="match status" value="1"/>
</dbReference>
<dbReference type="InterPro" id="IPR036430">
    <property type="entry name" value="RNase_T2-like_sf"/>
</dbReference>
<reference evidence="7 8" key="1">
    <citation type="journal article" date="2018" name="Mol. Biol. Evol.">
        <title>Broad Genomic Sampling Reveals a Smut Pathogenic Ancestry of the Fungal Clade Ustilaginomycotina.</title>
        <authorList>
            <person name="Kijpornyongpan T."/>
            <person name="Mondo S.J."/>
            <person name="Barry K."/>
            <person name="Sandor L."/>
            <person name="Lee J."/>
            <person name="Lipzen A."/>
            <person name="Pangilinan J."/>
            <person name="LaButti K."/>
            <person name="Hainaut M."/>
            <person name="Henrissat B."/>
            <person name="Grigoriev I.V."/>
            <person name="Spatafora J.W."/>
            <person name="Aime M.C."/>
        </authorList>
    </citation>
    <scope>NUCLEOTIDE SEQUENCE [LARGE SCALE GENOMIC DNA]</scope>
    <source>
        <strain evidence="7 8">MCA 4658</strain>
    </source>
</reference>
<dbReference type="PANTHER" id="PTHR11240">
    <property type="entry name" value="RIBONUCLEASE T2"/>
    <property type="match status" value="1"/>
</dbReference>
<dbReference type="GO" id="GO:0003723">
    <property type="term" value="F:RNA binding"/>
    <property type="evidence" value="ECO:0007669"/>
    <property type="project" value="InterPro"/>
</dbReference>
<feature type="active site" evidence="4">
    <location>
        <position position="152"/>
    </location>
</feature>